<organism evidence="1 2">
    <name type="scientific">Ataeniobius toweri</name>
    <dbReference type="NCBI Taxonomy" id="208326"/>
    <lineage>
        <taxon>Eukaryota</taxon>
        <taxon>Metazoa</taxon>
        <taxon>Chordata</taxon>
        <taxon>Craniata</taxon>
        <taxon>Vertebrata</taxon>
        <taxon>Euteleostomi</taxon>
        <taxon>Actinopterygii</taxon>
        <taxon>Neopterygii</taxon>
        <taxon>Teleostei</taxon>
        <taxon>Neoteleostei</taxon>
        <taxon>Acanthomorphata</taxon>
        <taxon>Ovalentaria</taxon>
        <taxon>Atherinomorphae</taxon>
        <taxon>Cyprinodontiformes</taxon>
        <taxon>Goodeidae</taxon>
        <taxon>Ataeniobius</taxon>
    </lineage>
</organism>
<accession>A0ABU7APV0</accession>
<evidence type="ECO:0000313" key="2">
    <source>
        <dbReference type="Proteomes" id="UP001345963"/>
    </source>
</evidence>
<evidence type="ECO:0000313" key="1">
    <source>
        <dbReference type="EMBL" id="MED6240132.1"/>
    </source>
</evidence>
<dbReference type="EMBL" id="JAHUTI010023081">
    <property type="protein sequence ID" value="MED6240132.1"/>
    <property type="molecule type" value="Genomic_DNA"/>
</dbReference>
<comment type="caution">
    <text evidence="1">The sequence shown here is derived from an EMBL/GenBank/DDBJ whole genome shotgun (WGS) entry which is preliminary data.</text>
</comment>
<proteinExistence type="predicted"/>
<gene>
    <name evidence="1" type="ORF">ATANTOWER_016502</name>
</gene>
<protein>
    <submittedName>
        <fullName evidence="1">Uncharacterized protein</fullName>
    </submittedName>
</protein>
<keyword evidence="2" id="KW-1185">Reference proteome</keyword>
<dbReference type="Proteomes" id="UP001345963">
    <property type="component" value="Unassembled WGS sequence"/>
</dbReference>
<name>A0ABU7APV0_9TELE</name>
<reference evidence="1 2" key="1">
    <citation type="submission" date="2021-07" db="EMBL/GenBank/DDBJ databases">
        <authorList>
            <person name="Palmer J.M."/>
        </authorList>
    </citation>
    <scope>NUCLEOTIDE SEQUENCE [LARGE SCALE GENOMIC DNA]</scope>
    <source>
        <strain evidence="1 2">AT_MEX2019</strain>
        <tissue evidence="1">Muscle</tissue>
    </source>
</reference>
<sequence length="102" mass="11801">MSPKSMKRIMKDVFQGGFVLDFKTPQEKVFVFFLDDFDLLNRLKECTVHELTALPPTTCYLRASVTSDLPFSQVNVDFRMVWFVGLTRYQPVRFLGALLSTI</sequence>